<dbReference type="AlphaFoldDB" id="A0A0J1BLP5"/>
<dbReference type="EMBL" id="LECT01000006">
    <property type="protein sequence ID" value="KLU07430.1"/>
    <property type="molecule type" value="Genomic_DNA"/>
</dbReference>
<evidence type="ECO:0000313" key="3">
    <source>
        <dbReference type="Proteomes" id="UP000036367"/>
    </source>
</evidence>
<gene>
    <name evidence="2" type="ORF">RISK_000508</name>
</gene>
<protein>
    <submittedName>
        <fullName evidence="2">Uncharacterized protein</fullName>
    </submittedName>
</protein>
<accession>A0A0J1BLP5</accession>
<dbReference type="AntiFam" id="ANF00003">
    <property type="entry name" value="Shadow ORF"/>
</dbReference>
<evidence type="ECO:0000256" key="1">
    <source>
        <dbReference type="SAM" id="MobiDB-lite"/>
    </source>
</evidence>
<dbReference type="PATRIC" id="fig|595434.4.peg.492"/>
<evidence type="ECO:0000313" key="2">
    <source>
        <dbReference type="EMBL" id="KLU07430.1"/>
    </source>
</evidence>
<proteinExistence type="predicted"/>
<sequence length="59" mass="6241">MERGDADDMSVGDAITYRRLLSDIPAGMKTCATTQTSSSPGERPAGNALRSGSVIIEPW</sequence>
<organism evidence="2 3">
    <name type="scientific">Rhodopirellula islandica</name>
    <dbReference type="NCBI Taxonomy" id="595434"/>
    <lineage>
        <taxon>Bacteria</taxon>
        <taxon>Pseudomonadati</taxon>
        <taxon>Planctomycetota</taxon>
        <taxon>Planctomycetia</taxon>
        <taxon>Pirellulales</taxon>
        <taxon>Pirellulaceae</taxon>
        <taxon>Rhodopirellula</taxon>
    </lineage>
</organism>
<reference evidence="2" key="1">
    <citation type="submission" date="2015-05" db="EMBL/GenBank/DDBJ databases">
        <title>Permanent draft genome of Rhodopirellula islandicus K833.</title>
        <authorList>
            <person name="Kizina J."/>
            <person name="Richter M."/>
            <person name="Glockner F.O."/>
            <person name="Harder J."/>
        </authorList>
    </citation>
    <scope>NUCLEOTIDE SEQUENCE [LARGE SCALE GENOMIC DNA]</scope>
    <source>
        <strain evidence="2">K833</strain>
    </source>
</reference>
<name>A0A0J1BLP5_RHOIS</name>
<dbReference type="Proteomes" id="UP000036367">
    <property type="component" value="Unassembled WGS sequence"/>
</dbReference>
<comment type="caution">
    <text evidence="2">The sequence shown here is derived from an EMBL/GenBank/DDBJ whole genome shotgun (WGS) entry which is preliminary data.</text>
</comment>
<feature type="region of interest" description="Disordered" evidence="1">
    <location>
        <begin position="32"/>
        <end position="59"/>
    </location>
</feature>
<keyword evidence="3" id="KW-1185">Reference proteome</keyword>